<evidence type="ECO:0000256" key="1">
    <source>
        <dbReference type="SAM" id="Phobius"/>
    </source>
</evidence>
<keyword evidence="1" id="KW-1133">Transmembrane helix</keyword>
<proteinExistence type="predicted"/>
<feature type="domain" description="EamA" evidence="2">
    <location>
        <begin position="2"/>
        <end position="50"/>
    </location>
</feature>
<dbReference type="AlphaFoldDB" id="X1PKZ7"/>
<name>X1PKZ7_9ZZZZ</name>
<dbReference type="InterPro" id="IPR000620">
    <property type="entry name" value="EamA_dom"/>
</dbReference>
<gene>
    <name evidence="3" type="ORF">S06H3_50010</name>
</gene>
<organism evidence="3">
    <name type="scientific">marine sediment metagenome</name>
    <dbReference type="NCBI Taxonomy" id="412755"/>
    <lineage>
        <taxon>unclassified sequences</taxon>
        <taxon>metagenomes</taxon>
        <taxon>ecological metagenomes</taxon>
    </lineage>
</organism>
<accession>X1PKZ7</accession>
<keyword evidence="1" id="KW-0812">Transmembrane</keyword>
<feature type="non-terminal residue" evidence="3">
    <location>
        <position position="103"/>
    </location>
</feature>
<evidence type="ECO:0000313" key="3">
    <source>
        <dbReference type="EMBL" id="GAI39745.1"/>
    </source>
</evidence>
<dbReference type="Pfam" id="PF00892">
    <property type="entry name" value="EamA"/>
    <property type="match status" value="1"/>
</dbReference>
<dbReference type="EMBL" id="BARV01031623">
    <property type="protein sequence ID" value="GAI39745.1"/>
    <property type="molecule type" value="Genomic_DNA"/>
</dbReference>
<keyword evidence="1" id="KW-0472">Membrane</keyword>
<feature type="transmembrane region" description="Helical" evidence="1">
    <location>
        <begin position="34"/>
        <end position="55"/>
    </location>
</feature>
<comment type="caution">
    <text evidence="3">The sequence shown here is derived from an EMBL/GenBank/DDBJ whole genome shotgun (WGS) entry which is preliminary data.</text>
</comment>
<protein>
    <recommendedName>
        <fullName evidence="2">EamA domain-containing protein</fullName>
    </recommendedName>
</protein>
<sequence>MEKLGASLNASINAVFPLFGALLAVILLKESPTAGIWIGTIFIIFGAILIERSINTSNNNIGRFKKVFLVFPLFAALMTGSSQVIRKMGLNIYDEPIIGLAIG</sequence>
<dbReference type="GO" id="GO:0016020">
    <property type="term" value="C:membrane"/>
    <property type="evidence" value="ECO:0007669"/>
    <property type="project" value="InterPro"/>
</dbReference>
<dbReference type="SUPFAM" id="SSF103481">
    <property type="entry name" value="Multidrug resistance efflux transporter EmrE"/>
    <property type="match status" value="1"/>
</dbReference>
<feature type="transmembrane region" description="Helical" evidence="1">
    <location>
        <begin position="67"/>
        <end position="85"/>
    </location>
</feature>
<feature type="transmembrane region" description="Helical" evidence="1">
    <location>
        <begin position="7"/>
        <end position="28"/>
    </location>
</feature>
<reference evidence="3" key="1">
    <citation type="journal article" date="2014" name="Front. Microbiol.">
        <title>High frequency of phylogenetically diverse reductive dehalogenase-homologous genes in deep subseafloor sedimentary metagenomes.</title>
        <authorList>
            <person name="Kawai M."/>
            <person name="Futagami T."/>
            <person name="Toyoda A."/>
            <person name="Takaki Y."/>
            <person name="Nishi S."/>
            <person name="Hori S."/>
            <person name="Arai W."/>
            <person name="Tsubouchi T."/>
            <person name="Morono Y."/>
            <person name="Uchiyama I."/>
            <person name="Ito T."/>
            <person name="Fujiyama A."/>
            <person name="Inagaki F."/>
            <person name="Takami H."/>
        </authorList>
    </citation>
    <scope>NUCLEOTIDE SEQUENCE</scope>
    <source>
        <strain evidence="3">Expedition CK06-06</strain>
    </source>
</reference>
<evidence type="ECO:0000259" key="2">
    <source>
        <dbReference type="Pfam" id="PF00892"/>
    </source>
</evidence>
<dbReference type="InterPro" id="IPR037185">
    <property type="entry name" value="EmrE-like"/>
</dbReference>